<dbReference type="RefSeq" id="WP_380965570.1">
    <property type="nucleotide sequence ID" value="NZ_JBHTCO010000010.1"/>
</dbReference>
<gene>
    <name evidence="3" type="ORF">ACFQRG_09100</name>
</gene>
<name>A0ABW2PZE9_9BACL</name>
<evidence type="ECO:0000256" key="2">
    <source>
        <dbReference type="SAM" id="SignalP"/>
    </source>
</evidence>
<proteinExistence type="predicted"/>
<feature type="region of interest" description="Disordered" evidence="1">
    <location>
        <begin position="260"/>
        <end position="304"/>
    </location>
</feature>
<accession>A0ABW2PZE9</accession>
<feature type="compositionally biased region" description="Polar residues" evidence="1">
    <location>
        <begin position="277"/>
        <end position="304"/>
    </location>
</feature>
<dbReference type="PROSITE" id="PS51257">
    <property type="entry name" value="PROKAR_LIPOPROTEIN"/>
    <property type="match status" value="1"/>
</dbReference>
<dbReference type="Pfam" id="PF20316">
    <property type="entry name" value="DUF6612"/>
    <property type="match status" value="1"/>
</dbReference>
<keyword evidence="4" id="KW-1185">Reference proteome</keyword>
<feature type="signal peptide" evidence="2">
    <location>
        <begin position="1"/>
        <end position="28"/>
    </location>
</feature>
<reference evidence="4" key="1">
    <citation type="journal article" date="2019" name="Int. J. Syst. Evol. Microbiol.">
        <title>The Global Catalogue of Microorganisms (GCM) 10K type strain sequencing project: providing services to taxonomists for standard genome sequencing and annotation.</title>
        <authorList>
            <consortium name="The Broad Institute Genomics Platform"/>
            <consortium name="The Broad Institute Genome Sequencing Center for Infectious Disease"/>
            <person name="Wu L."/>
            <person name="Ma J."/>
        </authorList>
    </citation>
    <scope>NUCLEOTIDE SEQUENCE [LARGE SCALE GENOMIC DNA]</scope>
    <source>
        <strain evidence="4">CGMCC 1.16305</strain>
    </source>
</reference>
<evidence type="ECO:0000313" key="3">
    <source>
        <dbReference type="EMBL" id="MFC7393120.1"/>
    </source>
</evidence>
<protein>
    <submittedName>
        <fullName evidence="3">DUF6612 family protein</fullName>
    </submittedName>
</protein>
<dbReference type="Gene3D" id="2.50.20.20">
    <property type="match status" value="1"/>
</dbReference>
<sequence>MKKIFSLVAGLVLIIALSACSASTSSNAGPKNANDLLEKAQKASQNIKSFKANTATDLAVSEKGQKVSTTSKGTINFQKEPLVMYSNQKATDKGQPVNMELYMTKDKIYLKDPTGKQWVKLDNPQSKELQNLTNSQSTDLKGQLKNLKGYSKDFNLEEKDNAYVLKFNGKGKDFQKFVNKMMDKQLANVDEQTKQALKNVKYNSASFTYSFDKKKFTPKTMNMKMDMTVTNPDDTSDKAKMKMNMRADYSQFNKVKVSVPSDVKNNAKDLKTPDLNGDNSSLNKDNSGLNNDKTDFKTSSGTYQ</sequence>
<dbReference type="Proteomes" id="UP001596505">
    <property type="component" value="Unassembled WGS sequence"/>
</dbReference>
<comment type="caution">
    <text evidence="3">The sequence shown here is derived from an EMBL/GenBank/DDBJ whole genome shotgun (WGS) entry which is preliminary data.</text>
</comment>
<evidence type="ECO:0000313" key="4">
    <source>
        <dbReference type="Proteomes" id="UP001596505"/>
    </source>
</evidence>
<evidence type="ECO:0000256" key="1">
    <source>
        <dbReference type="SAM" id="MobiDB-lite"/>
    </source>
</evidence>
<feature type="chain" id="PRO_5045536081" evidence="2">
    <location>
        <begin position="29"/>
        <end position="304"/>
    </location>
</feature>
<organism evidence="3 4">
    <name type="scientific">Scopulibacillus cellulosilyticus</name>
    <dbReference type="NCBI Taxonomy" id="2665665"/>
    <lineage>
        <taxon>Bacteria</taxon>
        <taxon>Bacillati</taxon>
        <taxon>Bacillota</taxon>
        <taxon>Bacilli</taxon>
        <taxon>Bacillales</taxon>
        <taxon>Sporolactobacillaceae</taxon>
        <taxon>Scopulibacillus</taxon>
    </lineage>
</organism>
<dbReference type="EMBL" id="JBHTCO010000010">
    <property type="protein sequence ID" value="MFC7393120.1"/>
    <property type="molecule type" value="Genomic_DNA"/>
</dbReference>
<keyword evidence="2" id="KW-0732">Signal</keyword>
<dbReference type="InterPro" id="IPR046720">
    <property type="entry name" value="DUF6612"/>
</dbReference>